<name>A0ABS8V4L3_DATST</name>
<sequence>MASGDTIPHRLVQQIRNINTESNSQVDFIIWKSSTDGHYSNNDAWKSSSNMISLLKIWRNKYACKYGNQNKFYLTKMENQIHWMINAFATKAIEDRLSIKLANMVDEDEAGGGALPPAGLELELGPAAVGVGAHASG</sequence>
<evidence type="ECO:0000313" key="1">
    <source>
        <dbReference type="EMBL" id="MCD9641362.1"/>
    </source>
</evidence>
<reference evidence="1 2" key="1">
    <citation type="journal article" date="2021" name="BMC Genomics">
        <title>Datura genome reveals duplications of psychoactive alkaloid biosynthetic genes and high mutation rate following tissue culture.</title>
        <authorList>
            <person name="Rajewski A."/>
            <person name="Carter-House D."/>
            <person name="Stajich J."/>
            <person name="Litt A."/>
        </authorList>
    </citation>
    <scope>NUCLEOTIDE SEQUENCE [LARGE SCALE GENOMIC DNA]</scope>
    <source>
        <strain evidence="1">AR-01</strain>
    </source>
</reference>
<dbReference type="Proteomes" id="UP000823775">
    <property type="component" value="Unassembled WGS sequence"/>
</dbReference>
<gene>
    <name evidence="1" type="ORF">HAX54_027527</name>
</gene>
<proteinExistence type="predicted"/>
<dbReference type="EMBL" id="JACEIK010003341">
    <property type="protein sequence ID" value="MCD9641362.1"/>
    <property type="molecule type" value="Genomic_DNA"/>
</dbReference>
<keyword evidence="2" id="KW-1185">Reference proteome</keyword>
<accession>A0ABS8V4L3</accession>
<evidence type="ECO:0000313" key="2">
    <source>
        <dbReference type="Proteomes" id="UP000823775"/>
    </source>
</evidence>
<comment type="caution">
    <text evidence="1">The sequence shown here is derived from an EMBL/GenBank/DDBJ whole genome shotgun (WGS) entry which is preliminary data.</text>
</comment>
<protein>
    <submittedName>
        <fullName evidence="1">Uncharacterized protein</fullName>
    </submittedName>
</protein>
<organism evidence="1 2">
    <name type="scientific">Datura stramonium</name>
    <name type="common">Jimsonweed</name>
    <name type="synonym">Common thornapple</name>
    <dbReference type="NCBI Taxonomy" id="4076"/>
    <lineage>
        <taxon>Eukaryota</taxon>
        <taxon>Viridiplantae</taxon>
        <taxon>Streptophyta</taxon>
        <taxon>Embryophyta</taxon>
        <taxon>Tracheophyta</taxon>
        <taxon>Spermatophyta</taxon>
        <taxon>Magnoliopsida</taxon>
        <taxon>eudicotyledons</taxon>
        <taxon>Gunneridae</taxon>
        <taxon>Pentapetalae</taxon>
        <taxon>asterids</taxon>
        <taxon>lamiids</taxon>
        <taxon>Solanales</taxon>
        <taxon>Solanaceae</taxon>
        <taxon>Solanoideae</taxon>
        <taxon>Datureae</taxon>
        <taxon>Datura</taxon>
    </lineage>
</organism>